<name>A0A3B1B8Z6_9ZZZZ</name>
<organism evidence="1">
    <name type="scientific">hydrothermal vent metagenome</name>
    <dbReference type="NCBI Taxonomy" id="652676"/>
    <lineage>
        <taxon>unclassified sequences</taxon>
        <taxon>metagenomes</taxon>
        <taxon>ecological metagenomes</taxon>
    </lineage>
</organism>
<dbReference type="EMBL" id="UOGA01000009">
    <property type="protein sequence ID" value="VAX14756.1"/>
    <property type="molecule type" value="Genomic_DNA"/>
</dbReference>
<gene>
    <name evidence="1" type="ORF">MNBD_NITROSPINAE04-494</name>
</gene>
<protein>
    <recommendedName>
        <fullName evidence="2">Exopolyphosphatase-related protein</fullName>
    </recommendedName>
</protein>
<sequence length="293" mass="32991">MNIITRGDFDGLICSVLITDAESISQIRFAHPRAMQDGEVAVSNQDIIVNLPYHPDCGLWFDHHISEYERGSKPSSFKGKYGLAPSCARLVYDYYNKKEWEKYSELLTATDRIDSARLSLDDILRPRGWLKIANTVDPRSGYAPSHEYFLSLVEWIKEYTIDEIVELDEVKDRLREFFKQDEEYKNALLDNSQLEGNVVTTDFRRLVKTPLGSRFLIYALYPSANVSLRVFIAPESGYVIIAVGKSIINKTCETDIGNLLAEYGGGGHVGAGTCRVMADSADDVIADLTQRLS</sequence>
<dbReference type="AlphaFoldDB" id="A0A3B1B8Z6"/>
<evidence type="ECO:0000313" key="1">
    <source>
        <dbReference type="EMBL" id="VAX14756.1"/>
    </source>
</evidence>
<reference evidence="1" key="1">
    <citation type="submission" date="2018-06" db="EMBL/GenBank/DDBJ databases">
        <authorList>
            <person name="Zhirakovskaya E."/>
        </authorList>
    </citation>
    <scope>NUCLEOTIDE SEQUENCE</scope>
</reference>
<proteinExistence type="predicted"/>
<evidence type="ECO:0008006" key="2">
    <source>
        <dbReference type="Google" id="ProtNLM"/>
    </source>
</evidence>
<accession>A0A3B1B8Z6</accession>